<proteinExistence type="predicted"/>
<dbReference type="Proteomes" id="UP000013909">
    <property type="component" value="Unassembled WGS sequence"/>
</dbReference>
<dbReference type="EMBL" id="AQHR01000041">
    <property type="protein sequence ID" value="EON78148.1"/>
    <property type="molecule type" value="Genomic_DNA"/>
</dbReference>
<reference evidence="3 4" key="1">
    <citation type="submission" date="2013-02" db="EMBL/GenBank/DDBJ databases">
        <title>A novel strain isolated from Lonar lake, Maharashtra, India.</title>
        <authorList>
            <person name="Singh A."/>
        </authorList>
    </citation>
    <scope>NUCLEOTIDE SEQUENCE [LARGE SCALE GENOMIC DNA]</scope>
    <source>
        <strain evidence="3 4">AK24</strain>
    </source>
</reference>
<evidence type="ECO:0000256" key="1">
    <source>
        <dbReference type="PROSITE-ProRule" id="PRU00169"/>
    </source>
</evidence>
<feature type="domain" description="Response regulatory" evidence="2">
    <location>
        <begin position="2"/>
        <end position="124"/>
    </location>
</feature>
<dbReference type="PANTHER" id="PTHR44520">
    <property type="entry name" value="RESPONSE REGULATOR RCP1-RELATED"/>
    <property type="match status" value="1"/>
</dbReference>
<evidence type="ECO:0000259" key="2">
    <source>
        <dbReference type="PROSITE" id="PS50110"/>
    </source>
</evidence>
<accession>R7ZVW1</accession>
<keyword evidence="1" id="KW-0597">Phosphoprotein</keyword>
<keyword evidence="4" id="KW-1185">Reference proteome</keyword>
<dbReference type="AlphaFoldDB" id="R7ZVW1"/>
<gene>
    <name evidence="3" type="ORF">ADIS_1345</name>
</gene>
<dbReference type="GO" id="GO:0000160">
    <property type="term" value="P:phosphorelay signal transduction system"/>
    <property type="evidence" value="ECO:0007669"/>
    <property type="project" value="InterPro"/>
</dbReference>
<organism evidence="3 4">
    <name type="scientific">Lunatimonas lonarensis</name>
    <dbReference type="NCBI Taxonomy" id="1232681"/>
    <lineage>
        <taxon>Bacteria</taxon>
        <taxon>Pseudomonadati</taxon>
        <taxon>Bacteroidota</taxon>
        <taxon>Cytophagia</taxon>
        <taxon>Cytophagales</taxon>
        <taxon>Cyclobacteriaceae</taxon>
    </lineage>
</organism>
<evidence type="ECO:0000313" key="4">
    <source>
        <dbReference type="Proteomes" id="UP000013909"/>
    </source>
</evidence>
<dbReference type="InterPro" id="IPR052893">
    <property type="entry name" value="TCS_response_regulator"/>
</dbReference>
<dbReference type="SMART" id="SM00448">
    <property type="entry name" value="REC"/>
    <property type="match status" value="1"/>
</dbReference>
<feature type="modified residue" description="4-aspartylphosphate" evidence="1">
    <location>
        <position position="56"/>
    </location>
</feature>
<dbReference type="Pfam" id="PF00072">
    <property type="entry name" value="Response_reg"/>
    <property type="match status" value="1"/>
</dbReference>
<dbReference type="RefSeq" id="WP_010853489.1">
    <property type="nucleotide sequence ID" value="NZ_AQHR01000041.1"/>
</dbReference>
<name>R7ZVW1_9BACT</name>
<sequence>MKILLIDDDPIVILLQRKLMEKAGFIDEIEAYGDGEAAIEFLKKSEEGKRYLILLDINMPGMSGWEFLDQLDTLNLPITYSVVIITSSIEQAERDKSEEYSQVIDFWIKPFNVESFQKLKEKEELKGFYH</sequence>
<evidence type="ECO:0000313" key="3">
    <source>
        <dbReference type="EMBL" id="EON78148.1"/>
    </source>
</evidence>
<dbReference type="SUPFAM" id="SSF52172">
    <property type="entry name" value="CheY-like"/>
    <property type="match status" value="1"/>
</dbReference>
<dbReference type="PROSITE" id="PS50110">
    <property type="entry name" value="RESPONSE_REGULATORY"/>
    <property type="match status" value="1"/>
</dbReference>
<dbReference type="InterPro" id="IPR011006">
    <property type="entry name" value="CheY-like_superfamily"/>
</dbReference>
<dbReference type="PANTHER" id="PTHR44520:SF2">
    <property type="entry name" value="RESPONSE REGULATOR RCP1"/>
    <property type="match status" value="1"/>
</dbReference>
<dbReference type="OrthoDB" id="1524091at2"/>
<dbReference type="STRING" id="1232681.ADIS_1345"/>
<comment type="caution">
    <text evidence="3">The sequence shown here is derived from an EMBL/GenBank/DDBJ whole genome shotgun (WGS) entry which is preliminary data.</text>
</comment>
<protein>
    <submittedName>
        <fullName evidence="3">Two-component response regulator</fullName>
    </submittedName>
</protein>
<dbReference type="Gene3D" id="3.40.50.2300">
    <property type="match status" value="1"/>
</dbReference>
<dbReference type="InterPro" id="IPR001789">
    <property type="entry name" value="Sig_transdc_resp-reg_receiver"/>
</dbReference>